<sequence>MFLNTYSRWRQNNRKQNKTIKESVYAPVWLSFCTCISSHRTHTLSLRYAPPLVLEMEVIFPTFVHSSQDNISTNPPKKEEKSLLQLVVEAGGKLGLVPQRQVVSREETVNDDTSDVGDTLVKFSSWVPCQFVSEFCGSNDFRDAFYQLCGIRGKCSASHPVVLTVEDLGLPPDVERGVRRSFETSGNRGRDQGNLPNLDELKALVFPTQRVAGTLLKSLQQTSFSYLLSGFHGLLCGPSGCGKKTAAQITAGIRVLEQCRRTENSSDEFKALLVVSDFRDIKQTVRSMGYMFGFTTFSFHYVDGGEFVPYEDDRAREPRKRQREEPAAGYPILCATGQALQQLLQNTEHVSSLPLEHIQACVFFNMERFTLPPLNEAFNSLLWQSLIGVVDVNCQFIFTCDRLFMETYRLVSADLFRHDSKRVAFWVQEDQTVWSLCESKIVPFPVEHTQAAPSDYERIAAEKTVQVASMILNKAAHASSATDGTASPLKVVVVVSSKKEQEAVLQNLASSLEETTVRVCASAGEFINDETNVLVVTDFQLHGGRESGYFRELRSISSIIHFSLPRKPHHDTTTDEDDITQLRYGLADRLRAILQNGQLVRDISHANRLVENQFPLTEYQQKGKMGDRLRRAIGG</sequence>
<dbReference type="Gene3D" id="3.40.50.300">
    <property type="entry name" value="P-loop containing nucleotide triphosphate hydrolases"/>
    <property type="match status" value="1"/>
</dbReference>
<dbReference type="Proteomes" id="UP000515908">
    <property type="component" value="Chromosome 01"/>
</dbReference>
<gene>
    <name evidence="1" type="ORF">ADEAN_000010200</name>
</gene>
<dbReference type="AlphaFoldDB" id="A0A7G2BZ07"/>
<dbReference type="SUPFAM" id="SSF52540">
    <property type="entry name" value="P-loop containing nucleoside triphosphate hydrolases"/>
    <property type="match status" value="1"/>
</dbReference>
<organism evidence="1 2">
    <name type="scientific">Angomonas deanei</name>
    <dbReference type="NCBI Taxonomy" id="59799"/>
    <lineage>
        <taxon>Eukaryota</taxon>
        <taxon>Discoba</taxon>
        <taxon>Euglenozoa</taxon>
        <taxon>Kinetoplastea</taxon>
        <taxon>Metakinetoplastina</taxon>
        <taxon>Trypanosomatida</taxon>
        <taxon>Trypanosomatidae</taxon>
        <taxon>Strigomonadinae</taxon>
        <taxon>Angomonas</taxon>
    </lineage>
</organism>
<dbReference type="EMBL" id="LR877145">
    <property type="protein sequence ID" value="CAD2212690.1"/>
    <property type="molecule type" value="Genomic_DNA"/>
</dbReference>
<protein>
    <submittedName>
        <fullName evidence="1">Uncharacterized protein</fullName>
    </submittedName>
</protein>
<dbReference type="InterPro" id="IPR027417">
    <property type="entry name" value="P-loop_NTPase"/>
</dbReference>
<reference evidence="1 2" key="1">
    <citation type="submission" date="2020-08" db="EMBL/GenBank/DDBJ databases">
        <authorList>
            <person name="Newling K."/>
            <person name="Davey J."/>
            <person name="Forrester S."/>
        </authorList>
    </citation>
    <scope>NUCLEOTIDE SEQUENCE [LARGE SCALE GENOMIC DNA]</scope>
    <source>
        <strain evidence="2">Crithidia deanei Carvalho (ATCC PRA-265)</strain>
    </source>
</reference>
<keyword evidence="2" id="KW-1185">Reference proteome</keyword>
<evidence type="ECO:0000313" key="1">
    <source>
        <dbReference type="EMBL" id="CAD2212690.1"/>
    </source>
</evidence>
<proteinExistence type="predicted"/>
<name>A0A7G2BZ07_9TRYP</name>
<evidence type="ECO:0000313" key="2">
    <source>
        <dbReference type="Proteomes" id="UP000515908"/>
    </source>
</evidence>
<dbReference type="VEuPathDB" id="TriTrypDB:ADEAN_000010200"/>
<accession>A0A7G2BZ07</accession>